<reference evidence="2 3" key="1">
    <citation type="submission" date="2022-06" db="EMBL/GenBank/DDBJ databases">
        <title>Draft genome sequence of type strain Streptomyces rubrisoli DSM 42083.</title>
        <authorList>
            <person name="Duangmal K."/>
            <person name="Klaysubun C."/>
        </authorList>
    </citation>
    <scope>NUCLEOTIDE SEQUENCE [LARGE SCALE GENOMIC DNA]</scope>
    <source>
        <strain evidence="2 3">DSM 42083</strain>
    </source>
</reference>
<sequence length="152" mass="16256">MAETRWNQPAGNPSTQPTGAQPTPAVPPPPAQPPTALTIGVRSAAEVGQLAADAAAASPRVAMFCSDDDVAVEGITATARWLLGQRNTSPISNEVDDFPRTEQAIGRETARADDAIWGRGQFADLHEDYAAGVRETLRWIQGRADTKRPIRE</sequence>
<dbReference type="RefSeq" id="WP_255931961.1">
    <property type="nucleotide sequence ID" value="NZ_JANFNH010000049.1"/>
</dbReference>
<evidence type="ECO:0000313" key="2">
    <source>
        <dbReference type="EMBL" id="MCQ4045809.1"/>
    </source>
</evidence>
<evidence type="ECO:0000313" key="3">
    <source>
        <dbReference type="Proteomes" id="UP001206206"/>
    </source>
</evidence>
<feature type="compositionally biased region" description="Pro residues" evidence="1">
    <location>
        <begin position="24"/>
        <end position="33"/>
    </location>
</feature>
<keyword evidence="3" id="KW-1185">Reference proteome</keyword>
<name>A0ABT1PKC7_9ACTN</name>
<gene>
    <name evidence="2" type="ORF">NON19_28185</name>
</gene>
<protein>
    <submittedName>
        <fullName evidence="2">Uncharacterized protein</fullName>
    </submittedName>
</protein>
<proteinExistence type="predicted"/>
<organism evidence="2 3">
    <name type="scientific">Streptantibioticus rubrisoli</name>
    <dbReference type="NCBI Taxonomy" id="1387313"/>
    <lineage>
        <taxon>Bacteria</taxon>
        <taxon>Bacillati</taxon>
        <taxon>Actinomycetota</taxon>
        <taxon>Actinomycetes</taxon>
        <taxon>Kitasatosporales</taxon>
        <taxon>Streptomycetaceae</taxon>
        <taxon>Streptantibioticus</taxon>
    </lineage>
</organism>
<feature type="compositionally biased region" description="Polar residues" evidence="1">
    <location>
        <begin position="1"/>
        <end position="12"/>
    </location>
</feature>
<feature type="compositionally biased region" description="Low complexity" evidence="1">
    <location>
        <begin position="13"/>
        <end position="23"/>
    </location>
</feature>
<evidence type="ECO:0000256" key="1">
    <source>
        <dbReference type="SAM" id="MobiDB-lite"/>
    </source>
</evidence>
<comment type="caution">
    <text evidence="2">The sequence shown here is derived from an EMBL/GenBank/DDBJ whole genome shotgun (WGS) entry which is preliminary data.</text>
</comment>
<accession>A0ABT1PKC7</accession>
<feature type="region of interest" description="Disordered" evidence="1">
    <location>
        <begin position="1"/>
        <end position="36"/>
    </location>
</feature>
<dbReference type="Proteomes" id="UP001206206">
    <property type="component" value="Unassembled WGS sequence"/>
</dbReference>
<dbReference type="EMBL" id="JANFNH010000049">
    <property type="protein sequence ID" value="MCQ4045809.1"/>
    <property type="molecule type" value="Genomic_DNA"/>
</dbReference>